<dbReference type="PANTHER" id="PTHR34310">
    <property type="entry name" value="DUF427 DOMAIN PROTEIN (AFU_ORTHOLOGUE AFUA_3G02220)"/>
    <property type="match status" value="1"/>
</dbReference>
<reference evidence="2 3" key="1">
    <citation type="submission" date="2020-07" db="EMBL/GenBank/DDBJ databases">
        <title>Sequencing the genomes of 1000 actinobacteria strains.</title>
        <authorList>
            <person name="Klenk H.-P."/>
        </authorList>
    </citation>
    <scope>NUCLEOTIDE SEQUENCE [LARGE SCALE GENOMIC DNA]</scope>
    <source>
        <strain evidence="2 3">DSM 10309</strain>
    </source>
</reference>
<evidence type="ECO:0000313" key="3">
    <source>
        <dbReference type="Proteomes" id="UP000522688"/>
    </source>
</evidence>
<sequence>MATTTSPRSAGGTMKAVLTDGTVVAEAPKDDLISIEGNWYFPPASVDATLLEESPTQYHCPWKGDTQYFSVKAGDDLLQDRAWSYPAPIPTSFERVGEDYTGYVAFWKDVQVVE</sequence>
<gene>
    <name evidence="2" type="ORF">FB463_002863</name>
</gene>
<dbReference type="Proteomes" id="UP000522688">
    <property type="component" value="Unassembled WGS sequence"/>
</dbReference>
<dbReference type="PANTHER" id="PTHR34310:SF5">
    <property type="entry name" value="DUF427 DOMAIN PROTEIN (AFU_ORTHOLOGUE AFUA_3G02220)"/>
    <property type="match status" value="1"/>
</dbReference>
<name>A0A7W3PJZ6_9MICO</name>
<comment type="caution">
    <text evidence="2">The sequence shown here is derived from an EMBL/GenBank/DDBJ whole genome shotgun (WGS) entry which is preliminary data.</text>
</comment>
<protein>
    <submittedName>
        <fullName evidence="2">Uncharacterized protein (DUF427 family)</fullName>
    </submittedName>
</protein>
<dbReference type="Pfam" id="PF04248">
    <property type="entry name" value="NTP_transf_9"/>
    <property type="match status" value="1"/>
</dbReference>
<dbReference type="EMBL" id="JACGWW010000006">
    <property type="protein sequence ID" value="MBA8814588.1"/>
    <property type="molecule type" value="Genomic_DNA"/>
</dbReference>
<evidence type="ECO:0000259" key="1">
    <source>
        <dbReference type="Pfam" id="PF04248"/>
    </source>
</evidence>
<feature type="domain" description="DUF427" evidence="1">
    <location>
        <begin position="17"/>
        <end position="109"/>
    </location>
</feature>
<dbReference type="AlphaFoldDB" id="A0A7W3PJZ6"/>
<dbReference type="InterPro" id="IPR038694">
    <property type="entry name" value="DUF427_sf"/>
</dbReference>
<accession>A0A7W3PJZ6</accession>
<organism evidence="2 3">
    <name type="scientific">Frigoribacterium faeni</name>
    <dbReference type="NCBI Taxonomy" id="145483"/>
    <lineage>
        <taxon>Bacteria</taxon>
        <taxon>Bacillati</taxon>
        <taxon>Actinomycetota</taxon>
        <taxon>Actinomycetes</taxon>
        <taxon>Micrococcales</taxon>
        <taxon>Microbacteriaceae</taxon>
        <taxon>Frigoribacterium</taxon>
    </lineage>
</organism>
<dbReference type="InterPro" id="IPR007361">
    <property type="entry name" value="DUF427"/>
</dbReference>
<dbReference type="Gene3D" id="2.170.150.40">
    <property type="entry name" value="Domain of unknown function (DUF427)"/>
    <property type="match status" value="1"/>
</dbReference>
<evidence type="ECO:0000313" key="2">
    <source>
        <dbReference type="EMBL" id="MBA8814588.1"/>
    </source>
</evidence>
<proteinExistence type="predicted"/>